<reference evidence="12" key="1">
    <citation type="submission" date="2021-02" db="EMBL/GenBank/DDBJ databases">
        <title>Natronoglycomyces albus gen. nov., sp. nov, a haloalkaliphilic actinobacterium from a soda solonchak soil.</title>
        <authorList>
            <person name="Sorokin D.Y."/>
            <person name="Khijniak T.V."/>
            <person name="Zakharycheva A.P."/>
            <person name="Boueva O.V."/>
            <person name="Ariskina E.V."/>
            <person name="Hahnke R.L."/>
            <person name="Bunk B."/>
            <person name="Sproer C."/>
            <person name="Schumann P."/>
            <person name="Evtushenko L.I."/>
            <person name="Kublanov I.V."/>
        </authorList>
    </citation>
    <scope>NUCLEOTIDE SEQUENCE</scope>
    <source>
        <strain evidence="12">DSM 106290</strain>
    </source>
</reference>
<dbReference type="Gene3D" id="1.20.5.1930">
    <property type="match status" value="1"/>
</dbReference>
<dbReference type="KEGG" id="nav:JQS30_02035"/>
<evidence type="ECO:0000256" key="5">
    <source>
        <dbReference type="ARBA" id="ARBA00022741"/>
    </source>
</evidence>
<dbReference type="CDD" id="cd16917">
    <property type="entry name" value="HATPase_UhpB-NarQ-NarX-like"/>
    <property type="match status" value="1"/>
</dbReference>
<feature type="domain" description="Histidine kinase/HSP90-like ATPase" evidence="11">
    <location>
        <begin position="346"/>
        <end position="435"/>
    </location>
</feature>
<keyword evidence="13" id="KW-1185">Reference proteome</keyword>
<dbReference type="Pfam" id="PF07730">
    <property type="entry name" value="HisKA_3"/>
    <property type="match status" value="1"/>
</dbReference>
<evidence type="ECO:0000259" key="11">
    <source>
        <dbReference type="SMART" id="SM00387"/>
    </source>
</evidence>
<proteinExistence type="predicted"/>
<dbReference type="InterPro" id="IPR003594">
    <property type="entry name" value="HATPase_dom"/>
</dbReference>
<evidence type="ECO:0000256" key="9">
    <source>
        <dbReference type="SAM" id="MobiDB-lite"/>
    </source>
</evidence>
<evidence type="ECO:0000256" key="4">
    <source>
        <dbReference type="ARBA" id="ARBA00022679"/>
    </source>
</evidence>
<evidence type="ECO:0000256" key="2">
    <source>
        <dbReference type="ARBA" id="ARBA00012438"/>
    </source>
</evidence>
<keyword evidence="10" id="KW-1133">Transmembrane helix</keyword>
<keyword evidence="7" id="KW-0067">ATP-binding</keyword>
<keyword evidence="6 12" id="KW-0418">Kinase</keyword>
<gene>
    <name evidence="12" type="ORF">JQS30_02035</name>
</gene>
<dbReference type="PANTHER" id="PTHR24421">
    <property type="entry name" value="NITRATE/NITRITE SENSOR PROTEIN NARX-RELATED"/>
    <property type="match status" value="1"/>
</dbReference>
<dbReference type="InterPro" id="IPR050482">
    <property type="entry name" value="Sensor_HK_TwoCompSys"/>
</dbReference>
<dbReference type="InterPro" id="IPR025828">
    <property type="entry name" value="Put_sensor_dom"/>
</dbReference>
<keyword evidence="4" id="KW-0808">Transferase</keyword>
<evidence type="ECO:0000313" key="12">
    <source>
        <dbReference type="EMBL" id="QSB05731.1"/>
    </source>
</evidence>
<evidence type="ECO:0000256" key="8">
    <source>
        <dbReference type="ARBA" id="ARBA00023012"/>
    </source>
</evidence>
<dbReference type="PANTHER" id="PTHR24421:SF10">
    <property type="entry name" value="NITRATE_NITRITE SENSOR PROTEIN NARQ"/>
    <property type="match status" value="1"/>
</dbReference>
<dbReference type="InterPro" id="IPR011712">
    <property type="entry name" value="Sig_transdc_His_kin_sub3_dim/P"/>
</dbReference>
<dbReference type="AlphaFoldDB" id="A0A895XIV6"/>
<dbReference type="GO" id="GO:0016020">
    <property type="term" value="C:membrane"/>
    <property type="evidence" value="ECO:0007669"/>
    <property type="project" value="InterPro"/>
</dbReference>
<feature type="transmembrane region" description="Helical" evidence="10">
    <location>
        <begin position="62"/>
        <end position="82"/>
    </location>
</feature>
<dbReference type="Proteomes" id="UP000662939">
    <property type="component" value="Chromosome"/>
</dbReference>
<dbReference type="RefSeq" id="WP_213171743.1">
    <property type="nucleotide sequence ID" value="NZ_CP070496.1"/>
</dbReference>
<evidence type="ECO:0000256" key="3">
    <source>
        <dbReference type="ARBA" id="ARBA00022553"/>
    </source>
</evidence>
<feature type="transmembrane region" description="Helical" evidence="10">
    <location>
        <begin position="181"/>
        <end position="205"/>
    </location>
</feature>
<keyword evidence="8" id="KW-0902">Two-component regulatory system</keyword>
<organism evidence="12 13">
    <name type="scientific">Natronoglycomyces albus</name>
    <dbReference type="NCBI Taxonomy" id="2811108"/>
    <lineage>
        <taxon>Bacteria</taxon>
        <taxon>Bacillati</taxon>
        <taxon>Actinomycetota</taxon>
        <taxon>Actinomycetes</taxon>
        <taxon>Glycomycetales</taxon>
        <taxon>Glycomycetaceae</taxon>
        <taxon>Natronoglycomyces</taxon>
    </lineage>
</organism>
<evidence type="ECO:0000256" key="6">
    <source>
        <dbReference type="ARBA" id="ARBA00022777"/>
    </source>
</evidence>
<comment type="catalytic activity">
    <reaction evidence="1">
        <text>ATP + protein L-histidine = ADP + protein N-phospho-L-histidine.</text>
        <dbReference type="EC" id="2.7.13.3"/>
    </reaction>
</comment>
<dbReference type="Pfam" id="PF13796">
    <property type="entry name" value="Sensor"/>
    <property type="match status" value="1"/>
</dbReference>
<evidence type="ECO:0000313" key="13">
    <source>
        <dbReference type="Proteomes" id="UP000662939"/>
    </source>
</evidence>
<accession>A0A895XIV6</accession>
<dbReference type="SUPFAM" id="SSF55874">
    <property type="entry name" value="ATPase domain of HSP90 chaperone/DNA topoisomerase II/histidine kinase"/>
    <property type="match status" value="1"/>
</dbReference>
<evidence type="ECO:0000256" key="10">
    <source>
        <dbReference type="SAM" id="Phobius"/>
    </source>
</evidence>
<dbReference type="GO" id="GO:0046983">
    <property type="term" value="F:protein dimerization activity"/>
    <property type="evidence" value="ECO:0007669"/>
    <property type="project" value="InterPro"/>
</dbReference>
<keyword evidence="5" id="KW-0547">Nucleotide-binding</keyword>
<protein>
    <recommendedName>
        <fullName evidence="2">histidine kinase</fullName>
        <ecNumber evidence="2">2.7.13.3</ecNumber>
    </recommendedName>
</protein>
<name>A0A895XIV6_9ACTN</name>
<sequence length="435" mass="46648">MSSQQRQRLDTDAGHAPQRRDVALHRRARHGLEQLRVLAAGLGTSLLALITVYAVLLTSVLSLIGVGLLLARPVASLVRHVADLERNRLERWGVRIPRPYAPTVTGEDENPWGVARALLRQSSTRRDLAWLFTHASFGFCVGILGIALPLMAVRDLSLPAWWYLAPAGEASNSLGIPANSWAAVLFFALTSPIWAVLFTLVAPPLSRAQAWAGRRFLPPDPHVDLSQRVAQLTATRAAALDAHVTELRRIERALHDGSQNRLVAVAVLTGAAGRALDRDPTQARDAIERAQQASEEALKELRSVVRSIMPPVLENQGLEGAIYGLTASCPLPCHVDVSPLPRLAMAVEACAYFALAEMLTNVAKHSGATQVRVTVSVKDDRLCVRVADDGQGAADIGAGKGLAGMRDRVAALDGHLRISSPVGGPTVVDVELPCG</sequence>
<dbReference type="GO" id="GO:0000155">
    <property type="term" value="F:phosphorelay sensor kinase activity"/>
    <property type="evidence" value="ECO:0007669"/>
    <property type="project" value="InterPro"/>
</dbReference>
<feature type="transmembrane region" description="Helical" evidence="10">
    <location>
        <begin position="35"/>
        <end position="56"/>
    </location>
</feature>
<dbReference type="InterPro" id="IPR036890">
    <property type="entry name" value="HATPase_C_sf"/>
</dbReference>
<evidence type="ECO:0000256" key="1">
    <source>
        <dbReference type="ARBA" id="ARBA00000085"/>
    </source>
</evidence>
<dbReference type="Pfam" id="PF02518">
    <property type="entry name" value="HATPase_c"/>
    <property type="match status" value="1"/>
</dbReference>
<dbReference type="EC" id="2.7.13.3" evidence="2"/>
<evidence type="ECO:0000256" key="7">
    <source>
        <dbReference type="ARBA" id="ARBA00022840"/>
    </source>
</evidence>
<keyword evidence="10" id="KW-0812">Transmembrane</keyword>
<feature type="region of interest" description="Disordered" evidence="9">
    <location>
        <begin position="1"/>
        <end position="20"/>
    </location>
</feature>
<dbReference type="GO" id="GO:0005524">
    <property type="term" value="F:ATP binding"/>
    <property type="evidence" value="ECO:0007669"/>
    <property type="project" value="UniProtKB-KW"/>
</dbReference>
<dbReference type="Gene3D" id="3.30.565.10">
    <property type="entry name" value="Histidine kinase-like ATPase, C-terminal domain"/>
    <property type="match status" value="1"/>
</dbReference>
<feature type="transmembrane region" description="Helical" evidence="10">
    <location>
        <begin position="128"/>
        <end position="152"/>
    </location>
</feature>
<keyword evidence="3" id="KW-0597">Phosphoprotein</keyword>
<feature type="compositionally biased region" description="Basic and acidic residues" evidence="9">
    <location>
        <begin position="7"/>
        <end position="20"/>
    </location>
</feature>
<keyword evidence="10" id="KW-0472">Membrane</keyword>
<dbReference type="EMBL" id="CP070496">
    <property type="protein sequence ID" value="QSB05731.1"/>
    <property type="molecule type" value="Genomic_DNA"/>
</dbReference>
<dbReference type="SMART" id="SM00387">
    <property type="entry name" value="HATPase_c"/>
    <property type="match status" value="1"/>
</dbReference>